<evidence type="ECO:0000256" key="7">
    <source>
        <dbReference type="ARBA" id="ARBA00023163"/>
    </source>
</evidence>
<dbReference type="SUPFAM" id="SSF53098">
    <property type="entry name" value="Ribonuclease H-like"/>
    <property type="match status" value="1"/>
</dbReference>
<dbReference type="OrthoDB" id="2610923at2759"/>
<dbReference type="GO" id="GO:0005634">
    <property type="term" value="C:nucleus"/>
    <property type="evidence" value="ECO:0007669"/>
    <property type="project" value="UniProtKB-SubCell"/>
</dbReference>
<dbReference type="Pfam" id="PF05699">
    <property type="entry name" value="Dimer_Tnp_hAT"/>
    <property type="match status" value="1"/>
</dbReference>
<dbReference type="InterPro" id="IPR052035">
    <property type="entry name" value="ZnF_BED_domain_contain"/>
</dbReference>
<sequence>MASPQEQSSRNTRSAADCASPMNIINEVEVENVVEDVPDLGDQELDSADEVEELGENPAEMAEQADALDAFRTKKRAKKSKAWDDFKEVDVGLDKFCECKHCKTKFKKTNTSTTTSMLRHLKQLNLPGKVLLYDCKTRWNSTFEMLACSLKYREVFPRFQDREDNYKQCPTIHDWDKVEKVRQSIYELYDEYVELYSPSSSGQMSAQSLPSKSLSSSSVTDFSGMSEFLDHVSATECSQPQKNELDSYFEDDLLTAENSGVNIVNLDALQWWKDTTKYKILPKMAADILAIPVSTFASEATFSAGTRVIDAYRASLSPSTVEMLMCAGDWCRKPHNIKKRDKKVKAADEVMLPIP</sequence>
<dbReference type="GO" id="GO:0046983">
    <property type="term" value="F:protein dimerization activity"/>
    <property type="evidence" value="ECO:0007669"/>
    <property type="project" value="InterPro"/>
</dbReference>
<keyword evidence="4" id="KW-0862">Zinc</keyword>
<keyword evidence="6" id="KW-0238">DNA-binding</keyword>
<keyword evidence="7" id="KW-0804">Transcription</keyword>
<dbReference type="AlphaFoldDB" id="A0A9N7RDD3"/>
<gene>
    <name evidence="11" type="ORF">SHERM_21216</name>
</gene>
<evidence type="ECO:0000256" key="4">
    <source>
        <dbReference type="ARBA" id="ARBA00022833"/>
    </source>
</evidence>
<dbReference type="PROSITE" id="PS50808">
    <property type="entry name" value="ZF_BED"/>
    <property type="match status" value="1"/>
</dbReference>
<dbReference type="Pfam" id="PF02892">
    <property type="entry name" value="zf-BED"/>
    <property type="match status" value="1"/>
</dbReference>
<evidence type="ECO:0000256" key="5">
    <source>
        <dbReference type="ARBA" id="ARBA00023015"/>
    </source>
</evidence>
<keyword evidence="3 9" id="KW-0863">Zinc-finger</keyword>
<dbReference type="InterPro" id="IPR008906">
    <property type="entry name" value="HATC_C_dom"/>
</dbReference>
<evidence type="ECO:0000256" key="3">
    <source>
        <dbReference type="ARBA" id="ARBA00022771"/>
    </source>
</evidence>
<reference evidence="11" key="1">
    <citation type="submission" date="2019-12" db="EMBL/GenBank/DDBJ databases">
        <authorList>
            <person name="Scholes J."/>
        </authorList>
    </citation>
    <scope>NUCLEOTIDE SEQUENCE</scope>
</reference>
<organism evidence="11 12">
    <name type="scientific">Striga hermonthica</name>
    <name type="common">Purple witchweed</name>
    <name type="synonym">Buchnera hermonthica</name>
    <dbReference type="NCBI Taxonomy" id="68872"/>
    <lineage>
        <taxon>Eukaryota</taxon>
        <taxon>Viridiplantae</taxon>
        <taxon>Streptophyta</taxon>
        <taxon>Embryophyta</taxon>
        <taxon>Tracheophyta</taxon>
        <taxon>Spermatophyta</taxon>
        <taxon>Magnoliopsida</taxon>
        <taxon>eudicotyledons</taxon>
        <taxon>Gunneridae</taxon>
        <taxon>Pentapetalae</taxon>
        <taxon>asterids</taxon>
        <taxon>lamiids</taxon>
        <taxon>Lamiales</taxon>
        <taxon>Orobanchaceae</taxon>
        <taxon>Buchnereae</taxon>
        <taxon>Striga</taxon>
    </lineage>
</organism>
<dbReference type="InterPro" id="IPR012337">
    <property type="entry name" value="RNaseH-like_sf"/>
</dbReference>
<dbReference type="PANTHER" id="PTHR46481:SF10">
    <property type="entry name" value="ZINC FINGER BED DOMAIN-CONTAINING PROTEIN 39"/>
    <property type="match status" value="1"/>
</dbReference>
<comment type="caution">
    <text evidence="11">The sequence shown here is derived from an EMBL/GenBank/DDBJ whole genome shotgun (WGS) entry which is preliminary data.</text>
</comment>
<keyword evidence="5" id="KW-0805">Transcription regulation</keyword>
<evidence type="ECO:0000256" key="1">
    <source>
        <dbReference type="ARBA" id="ARBA00004123"/>
    </source>
</evidence>
<accession>A0A9N7RDD3</accession>
<evidence type="ECO:0000256" key="6">
    <source>
        <dbReference type="ARBA" id="ARBA00023125"/>
    </source>
</evidence>
<evidence type="ECO:0000256" key="8">
    <source>
        <dbReference type="ARBA" id="ARBA00023242"/>
    </source>
</evidence>
<evidence type="ECO:0000313" key="12">
    <source>
        <dbReference type="Proteomes" id="UP001153555"/>
    </source>
</evidence>
<dbReference type="EMBL" id="CACSLK010024742">
    <property type="protein sequence ID" value="CAA0824250.1"/>
    <property type="molecule type" value="Genomic_DNA"/>
</dbReference>
<proteinExistence type="predicted"/>
<dbReference type="Proteomes" id="UP001153555">
    <property type="component" value="Unassembled WGS sequence"/>
</dbReference>
<protein>
    <submittedName>
        <fullName evidence="11">Zinc finger BED domain-containing protein DAYSLEEPER</fullName>
    </submittedName>
</protein>
<feature type="domain" description="BED-type" evidence="10">
    <location>
        <begin position="77"/>
        <end position="142"/>
    </location>
</feature>
<evidence type="ECO:0000256" key="9">
    <source>
        <dbReference type="PROSITE-ProRule" id="PRU00027"/>
    </source>
</evidence>
<dbReference type="GO" id="GO:0003677">
    <property type="term" value="F:DNA binding"/>
    <property type="evidence" value="ECO:0007669"/>
    <property type="project" value="UniProtKB-KW"/>
</dbReference>
<keyword evidence="2" id="KW-0479">Metal-binding</keyword>
<evidence type="ECO:0000313" key="11">
    <source>
        <dbReference type="EMBL" id="CAA0824250.1"/>
    </source>
</evidence>
<keyword evidence="12" id="KW-1185">Reference proteome</keyword>
<dbReference type="InterPro" id="IPR003656">
    <property type="entry name" value="Znf_BED"/>
</dbReference>
<name>A0A9N7RDD3_STRHE</name>
<dbReference type="SMART" id="SM00614">
    <property type="entry name" value="ZnF_BED"/>
    <property type="match status" value="1"/>
</dbReference>
<evidence type="ECO:0000256" key="2">
    <source>
        <dbReference type="ARBA" id="ARBA00022723"/>
    </source>
</evidence>
<keyword evidence="8" id="KW-0539">Nucleus</keyword>
<comment type="subcellular location">
    <subcellularLocation>
        <location evidence="1">Nucleus</location>
    </subcellularLocation>
</comment>
<evidence type="ECO:0000259" key="10">
    <source>
        <dbReference type="PROSITE" id="PS50808"/>
    </source>
</evidence>
<dbReference type="PANTHER" id="PTHR46481">
    <property type="entry name" value="ZINC FINGER BED DOMAIN-CONTAINING PROTEIN 4"/>
    <property type="match status" value="1"/>
</dbReference>
<dbReference type="GO" id="GO:0008270">
    <property type="term" value="F:zinc ion binding"/>
    <property type="evidence" value="ECO:0007669"/>
    <property type="project" value="UniProtKB-KW"/>
</dbReference>